<accession>A0AAV8ZWM7</accession>
<keyword evidence="1" id="KW-0805">Transcription regulation</keyword>
<keyword evidence="3" id="KW-0675">Receptor</keyword>
<evidence type="ECO:0000256" key="2">
    <source>
        <dbReference type="ARBA" id="ARBA00023163"/>
    </source>
</evidence>
<sequence>MGHLWAPLFILKAAHWPSDIGNILPFLQNTSKHIKQLNLDGTNLELFENILLCRMDLLEDKEQAHLAENLLGKSLDALILRTANDKRKFVNILLATVILFRPPAVVLHTLLFKPIIGIVPIETVIATI</sequence>
<protein>
    <submittedName>
        <fullName evidence="4">Uncharacterized protein</fullName>
    </submittedName>
</protein>
<reference evidence="4" key="1">
    <citation type="journal article" date="2023" name="Insect Mol. Biol.">
        <title>Genome sequencing provides insights into the evolution of gene families encoding plant cell wall-degrading enzymes in longhorned beetles.</title>
        <authorList>
            <person name="Shin N.R."/>
            <person name="Okamura Y."/>
            <person name="Kirsch R."/>
            <person name="Pauchet Y."/>
        </authorList>
    </citation>
    <scope>NUCLEOTIDE SEQUENCE</scope>
    <source>
        <strain evidence="4">RBIC_L_NR</strain>
    </source>
</reference>
<name>A0AAV8ZWM7_9CUCU</name>
<organism evidence="4 5">
    <name type="scientific">Rhamnusium bicolor</name>
    <dbReference type="NCBI Taxonomy" id="1586634"/>
    <lineage>
        <taxon>Eukaryota</taxon>
        <taxon>Metazoa</taxon>
        <taxon>Ecdysozoa</taxon>
        <taxon>Arthropoda</taxon>
        <taxon>Hexapoda</taxon>
        <taxon>Insecta</taxon>
        <taxon>Pterygota</taxon>
        <taxon>Neoptera</taxon>
        <taxon>Endopterygota</taxon>
        <taxon>Coleoptera</taxon>
        <taxon>Polyphaga</taxon>
        <taxon>Cucujiformia</taxon>
        <taxon>Chrysomeloidea</taxon>
        <taxon>Cerambycidae</taxon>
        <taxon>Lepturinae</taxon>
        <taxon>Rhagiini</taxon>
        <taxon>Rhamnusium</taxon>
    </lineage>
</organism>
<dbReference type="InterPro" id="IPR035500">
    <property type="entry name" value="NHR-like_dom_sf"/>
</dbReference>
<keyword evidence="5" id="KW-1185">Reference proteome</keyword>
<evidence type="ECO:0000256" key="1">
    <source>
        <dbReference type="ARBA" id="ARBA00023015"/>
    </source>
</evidence>
<dbReference type="Gene3D" id="1.10.565.10">
    <property type="entry name" value="Retinoid X Receptor"/>
    <property type="match status" value="1"/>
</dbReference>
<dbReference type="AlphaFoldDB" id="A0AAV8ZWM7"/>
<dbReference type="Proteomes" id="UP001162156">
    <property type="component" value="Unassembled WGS sequence"/>
</dbReference>
<keyword evidence="2" id="KW-0804">Transcription</keyword>
<evidence type="ECO:0000313" key="4">
    <source>
        <dbReference type="EMBL" id="KAJ8972513.1"/>
    </source>
</evidence>
<dbReference type="EMBL" id="JANEYF010000048">
    <property type="protein sequence ID" value="KAJ8972513.1"/>
    <property type="molecule type" value="Genomic_DNA"/>
</dbReference>
<gene>
    <name evidence="4" type="ORF">NQ314_000158</name>
</gene>
<dbReference type="SUPFAM" id="SSF48508">
    <property type="entry name" value="Nuclear receptor ligand-binding domain"/>
    <property type="match status" value="1"/>
</dbReference>
<proteinExistence type="predicted"/>
<comment type="caution">
    <text evidence="4">The sequence shown here is derived from an EMBL/GenBank/DDBJ whole genome shotgun (WGS) entry which is preliminary data.</text>
</comment>
<evidence type="ECO:0000313" key="5">
    <source>
        <dbReference type="Proteomes" id="UP001162156"/>
    </source>
</evidence>
<evidence type="ECO:0000256" key="3">
    <source>
        <dbReference type="ARBA" id="ARBA00023170"/>
    </source>
</evidence>